<dbReference type="InterPro" id="IPR050570">
    <property type="entry name" value="Cell_wall_metabolism_enzyme"/>
</dbReference>
<dbReference type="Gene3D" id="2.70.70.10">
    <property type="entry name" value="Glucose Permease (Domain IIA)"/>
    <property type="match status" value="1"/>
</dbReference>
<reference evidence="2 3" key="1">
    <citation type="journal article" date="2019" name="Genome Biol. Evol.">
        <title>Day and night: Metabolic profiles and evolutionary relationships of six axenic non-marine cyanobacteria.</title>
        <authorList>
            <person name="Will S.E."/>
            <person name="Henke P."/>
            <person name="Boedeker C."/>
            <person name="Huang S."/>
            <person name="Brinkmann H."/>
            <person name="Rohde M."/>
            <person name="Jarek M."/>
            <person name="Friedl T."/>
            <person name="Seufert S."/>
            <person name="Schumacher M."/>
            <person name="Overmann J."/>
            <person name="Neumann-Schaal M."/>
            <person name="Petersen J."/>
        </authorList>
    </citation>
    <scope>NUCLEOTIDE SEQUENCE [LARGE SCALE GENOMIC DNA]</scope>
    <source>
        <strain evidence="2 3">SAG 39.79</strain>
    </source>
</reference>
<dbReference type="AlphaFoldDB" id="A0AB37U851"/>
<accession>A0AB37U851</accession>
<dbReference type="Proteomes" id="UP000282574">
    <property type="component" value="Unassembled WGS sequence"/>
</dbReference>
<organism evidence="2 3">
    <name type="scientific">Chroococcidiopsis cubana SAG 39.79</name>
    <dbReference type="NCBI Taxonomy" id="388085"/>
    <lineage>
        <taxon>Bacteria</taxon>
        <taxon>Bacillati</taxon>
        <taxon>Cyanobacteriota</taxon>
        <taxon>Cyanophyceae</taxon>
        <taxon>Chroococcidiopsidales</taxon>
        <taxon>Chroococcidiopsidaceae</taxon>
        <taxon>Chroococcidiopsis</taxon>
    </lineage>
</organism>
<name>A0AB37U851_9CYAN</name>
<dbReference type="InterPro" id="IPR016047">
    <property type="entry name" value="M23ase_b-sheet_dom"/>
</dbReference>
<comment type="caution">
    <text evidence="2">The sequence shown here is derived from an EMBL/GenBank/DDBJ whole genome shotgun (WGS) entry which is preliminary data.</text>
</comment>
<dbReference type="EMBL" id="RSCK01000225">
    <property type="protein sequence ID" value="RUS93614.1"/>
    <property type="molecule type" value="Genomic_DNA"/>
</dbReference>
<proteinExistence type="predicted"/>
<dbReference type="InterPro" id="IPR011055">
    <property type="entry name" value="Dup_hybrid_motif"/>
</dbReference>
<feature type="domain" description="M23ase beta-sheet core" evidence="1">
    <location>
        <begin position="113"/>
        <end position="186"/>
    </location>
</feature>
<dbReference type="RefSeq" id="WP_106171122.1">
    <property type="nucleotide sequence ID" value="NZ_JAVKZF010000002.1"/>
</dbReference>
<keyword evidence="3" id="KW-1185">Reference proteome</keyword>
<dbReference type="PANTHER" id="PTHR21666:SF270">
    <property type="entry name" value="MUREIN HYDROLASE ACTIVATOR ENVC"/>
    <property type="match status" value="1"/>
</dbReference>
<evidence type="ECO:0000259" key="1">
    <source>
        <dbReference type="Pfam" id="PF01551"/>
    </source>
</evidence>
<evidence type="ECO:0000313" key="3">
    <source>
        <dbReference type="Proteomes" id="UP000282574"/>
    </source>
</evidence>
<dbReference type="GO" id="GO:0004222">
    <property type="term" value="F:metalloendopeptidase activity"/>
    <property type="evidence" value="ECO:0007669"/>
    <property type="project" value="TreeGrafter"/>
</dbReference>
<dbReference type="CDD" id="cd12797">
    <property type="entry name" value="M23_peptidase"/>
    <property type="match status" value="1"/>
</dbReference>
<dbReference type="SUPFAM" id="SSF51261">
    <property type="entry name" value="Duplicated hybrid motif"/>
    <property type="match status" value="1"/>
</dbReference>
<evidence type="ECO:0000313" key="2">
    <source>
        <dbReference type="EMBL" id="RUS93614.1"/>
    </source>
</evidence>
<sequence length="480" mass="51094">MNLIGKGFQLWGSVLNEALTAVKSIADVFGKIITFLDTAIQKAKQFTSNFANGWGEIWGGSGGAMAAGRYHIADPYDPNVTSHADASPHHDYQRTSRGVVRDLTISRGGSKSVAVPSPITGRIKFAGNRGDLGNAIVLETNDGQEVVLGHFASLAVKSGQTVTRGQSLGIQGTTGNSTGIHIHIEAPSNVLDAYYESLRTGKWGLGGAGGERNPAIAKLLGLDNLRASNQFTQQYNAARNANSASGYQNRLGGIRQHNSFMTNYRSAAEANYKSPYDAINTAVDWSQKRASGLVRLNELLRENYEKSHQLEIQLKEGVAGAFTEAIRSFISGTKSLGDVALDLLSNLSSRLLDLGLNSILGSASGGKGLFGSLLGGLFGGRTPDFGLSTAALPIPHFAQGGMMQYDGLAHLHKGEMVLTPGQQRGGGQVVINAPINITNHGEGSMSDAQASRLQEQATESFRRIVEAELLRQRRPGGMLY</sequence>
<dbReference type="PANTHER" id="PTHR21666">
    <property type="entry name" value="PEPTIDASE-RELATED"/>
    <property type="match status" value="1"/>
</dbReference>
<gene>
    <name evidence="2" type="ORF">DSM107010_72480</name>
</gene>
<dbReference type="Pfam" id="PF01551">
    <property type="entry name" value="Peptidase_M23"/>
    <property type="match status" value="1"/>
</dbReference>
<protein>
    <recommendedName>
        <fullName evidence="1">M23ase beta-sheet core domain-containing protein</fullName>
    </recommendedName>
</protein>